<reference evidence="1" key="2">
    <citation type="journal article" date="2015" name="Fish Shellfish Immunol.">
        <title>Early steps in the European eel (Anguilla anguilla)-Vibrio vulnificus interaction in the gills: Role of the RtxA13 toxin.</title>
        <authorList>
            <person name="Callol A."/>
            <person name="Pajuelo D."/>
            <person name="Ebbesson L."/>
            <person name="Teles M."/>
            <person name="MacKenzie S."/>
            <person name="Amaro C."/>
        </authorList>
    </citation>
    <scope>NUCLEOTIDE SEQUENCE</scope>
</reference>
<accession>A0A0E9V301</accession>
<reference evidence="1" key="1">
    <citation type="submission" date="2014-11" db="EMBL/GenBank/DDBJ databases">
        <authorList>
            <person name="Amaro Gonzalez C."/>
        </authorList>
    </citation>
    <scope>NUCLEOTIDE SEQUENCE</scope>
</reference>
<proteinExistence type="predicted"/>
<organism evidence="1">
    <name type="scientific">Anguilla anguilla</name>
    <name type="common">European freshwater eel</name>
    <name type="synonym">Muraena anguilla</name>
    <dbReference type="NCBI Taxonomy" id="7936"/>
    <lineage>
        <taxon>Eukaryota</taxon>
        <taxon>Metazoa</taxon>
        <taxon>Chordata</taxon>
        <taxon>Craniata</taxon>
        <taxon>Vertebrata</taxon>
        <taxon>Euteleostomi</taxon>
        <taxon>Actinopterygii</taxon>
        <taxon>Neopterygii</taxon>
        <taxon>Teleostei</taxon>
        <taxon>Anguilliformes</taxon>
        <taxon>Anguillidae</taxon>
        <taxon>Anguilla</taxon>
    </lineage>
</organism>
<sequence>MNNCGHSWQSRLKVIHNGLIALQSIDLQ</sequence>
<evidence type="ECO:0000313" key="1">
    <source>
        <dbReference type="EMBL" id="JAH72356.1"/>
    </source>
</evidence>
<name>A0A0E9V301_ANGAN</name>
<protein>
    <submittedName>
        <fullName evidence="1">Uncharacterized protein</fullName>
    </submittedName>
</protein>
<dbReference type="AlphaFoldDB" id="A0A0E9V301"/>
<dbReference type="EMBL" id="GBXM01036221">
    <property type="protein sequence ID" value="JAH72356.1"/>
    <property type="molecule type" value="Transcribed_RNA"/>
</dbReference>